<comment type="caution">
    <text evidence="1">The sequence shown here is derived from an EMBL/GenBank/DDBJ whole genome shotgun (WGS) entry which is preliminary data.</text>
</comment>
<sequence length="248" mass="28005">MNGTLPMEEIEMFLNKYDKPATMADRNTRHVTMKNPLDGLKYSGNVSADALKELEIVLKAFRASDAGENKGPYGIDSRFFFTIAFESFAQRESFRKALSLTRHGEQYWTGEAFMGSLELLKEKKGTSLSEYKRENPFAKREAPVAAKAEPTNAEKYSKLRAEVKRTQEKMQGYTEDRTWIAVCFPSEKDMEAARKKLALPEGKFIHVEDVCNAVEKKFGISLDVPVVPFGLRAVAKPDKALLALVEDY</sequence>
<dbReference type="HOGENOM" id="CLU_1118458_0_0_7"/>
<keyword evidence="2" id="KW-1185">Reference proteome</keyword>
<dbReference type="GeneID" id="78084676"/>
<dbReference type="EMBL" id="ADCP02000001">
    <property type="protein sequence ID" value="EFV43195.2"/>
    <property type="molecule type" value="Genomic_DNA"/>
</dbReference>
<evidence type="ECO:0000313" key="2">
    <source>
        <dbReference type="Proteomes" id="UP000006034"/>
    </source>
</evidence>
<dbReference type="Proteomes" id="UP000006034">
    <property type="component" value="Unassembled WGS sequence"/>
</dbReference>
<reference evidence="1 2" key="1">
    <citation type="submission" date="2010-10" db="EMBL/GenBank/DDBJ databases">
        <authorList>
            <consortium name="The Broad Institute Genome Sequencing Platform"/>
            <person name="Ward D."/>
            <person name="Earl A."/>
            <person name="Feldgarden M."/>
            <person name="Young S.K."/>
            <person name="Gargeya S."/>
            <person name="Zeng Q."/>
            <person name="Alvarado L."/>
            <person name="Berlin A."/>
            <person name="Bochicchio J."/>
            <person name="Chapman S.B."/>
            <person name="Chen Z."/>
            <person name="Freedman E."/>
            <person name="Gellesch M."/>
            <person name="Goldberg J."/>
            <person name="Griggs A."/>
            <person name="Gujja S."/>
            <person name="Heilman E."/>
            <person name="Heiman D."/>
            <person name="Howarth C."/>
            <person name="Mehta T."/>
            <person name="Neiman D."/>
            <person name="Pearson M."/>
            <person name="Roberts A."/>
            <person name="Saif S."/>
            <person name="Shea T."/>
            <person name="Shenoy N."/>
            <person name="Sisk P."/>
            <person name="Stolte C."/>
            <person name="Sykes S."/>
            <person name="White J."/>
            <person name="Yandava C."/>
            <person name="Allen-Vercoe E."/>
            <person name="Sibley C."/>
            <person name="Ambrose C.E."/>
            <person name="Strauss J."/>
            <person name="Daigneault M."/>
            <person name="Haas B."/>
            <person name="Nusbaum C."/>
            <person name="Birren B."/>
        </authorList>
    </citation>
    <scope>NUCLEOTIDE SEQUENCE [LARGE SCALE GENOMIC DNA]</scope>
    <source>
        <strain evidence="1 2">3_1_6</strain>
    </source>
</reference>
<organism evidence="1 2">
    <name type="scientific">Bilophila wadsworthia (strain 3_1_6)</name>
    <dbReference type="NCBI Taxonomy" id="563192"/>
    <lineage>
        <taxon>Bacteria</taxon>
        <taxon>Pseudomonadati</taxon>
        <taxon>Thermodesulfobacteriota</taxon>
        <taxon>Desulfovibrionia</taxon>
        <taxon>Desulfovibrionales</taxon>
        <taxon>Desulfovibrionaceae</taxon>
        <taxon>Bilophila</taxon>
    </lineage>
</organism>
<accession>E5Y9R8</accession>
<evidence type="ECO:0000313" key="1">
    <source>
        <dbReference type="EMBL" id="EFV43195.2"/>
    </source>
</evidence>
<dbReference type="AlphaFoldDB" id="E5Y9R8"/>
<dbReference type="STRING" id="563192.HMPREF0179_02936"/>
<protein>
    <submittedName>
        <fullName evidence="1">Uncharacterized protein</fullName>
    </submittedName>
</protein>
<name>E5Y9R8_BILW3</name>
<proteinExistence type="predicted"/>
<reference evidence="1 2" key="2">
    <citation type="submission" date="2013-04" db="EMBL/GenBank/DDBJ databases">
        <title>The Genome Sequence of Bilophila wadsworthia 3_1_6.</title>
        <authorList>
            <consortium name="The Broad Institute Genomics Platform"/>
            <person name="Earl A."/>
            <person name="Ward D."/>
            <person name="Feldgarden M."/>
            <person name="Gevers D."/>
            <person name="Sibley C."/>
            <person name="Strauss J."/>
            <person name="Allen-Vercoe E."/>
            <person name="Walker B."/>
            <person name="Young S."/>
            <person name="Zeng Q."/>
            <person name="Gargeya S."/>
            <person name="Fitzgerald M."/>
            <person name="Haas B."/>
            <person name="Abouelleil A."/>
            <person name="Allen A.W."/>
            <person name="Alvarado L."/>
            <person name="Arachchi H.M."/>
            <person name="Berlin A.M."/>
            <person name="Chapman S.B."/>
            <person name="Gainer-Dewar J."/>
            <person name="Goldberg J."/>
            <person name="Griggs A."/>
            <person name="Gujja S."/>
            <person name="Hansen M."/>
            <person name="Howarth C."/>
            <person name="Imamovic A."/>
            <person name="Ireland A."/>
            <person name="Larimer J."/>
            <person name="McCowan C."/>
            <person name="Murphy C."/>
            <person name="Pearson M."/>
            <person name="Poon T.W."/>
            <person name="Priest M."/>
            <person name="Roberts A."/>
            <person name="Saif S."/>
            <person name="Shea T."/>
            <person name="Sisk P."/>
            <person name="Sykes S."/>
            <person name="Wortman J."/>
            <person name="Nusbaum C."/>
            <person name="Birren B."/>
        </authorList>
    </citation>
    <scope>NUCLEOTIDE SEQUENCE [LARGE SCALE GENOMIC DNA]</scope>
    <source>
        <strain evidence="1 2">3_1_6</strain>
    </source>
</reference>
<dbReference type="RefSeq" id="WP_016360515.1">
    <property type="nucleotide sequence ID" value="NZ_KE150238.1"/>
</dbReference>
<gene>
    <name evidence="1" type="ORF">HMPREF0179_02936</name>
</gene>